<reference evidence="1 2" key="1">
    <citation type="submission" date="2019-04" db="EMBL/GenBank/DDBJ databases">
        <title>An improved genome assembly and genetic linkage map for asparagus bean, Vigna unguiculata ssp. sesquipedialis.</title>
        <authorList>
            <person name="Xia Q."/>
            <person name="Zhang R."/>
            <person name="Dong Y."/>
        </authorList>
    </citation>
    <scope>NUCLEOTIDE SEQUENCE [LARGE SCALE GENOMIC DNA]</scope>
    <source>
        <tissue evidence="1">Leaf</tissue>
    </source>
</reference>
<evidence type="ECO:0000313" key="1">
    <source>
        <dbReference type="EMBL" id="QCD87857.1"/>
    </source>
</evidence>
<name>A0A4D6LGZ7_VIGUN</name>
<organism evidence="1 2">
    <name type="scientific">Vigna unguiculata</name>
    <name type="common">Cowpea</name>
    <dbReference type="NCBI Taxonomy" id="3917"/>
    <lineage>
        <taxon>Eukaryota</taxon>
        <taxon>Viridiplantae</taxon>
        <taxon>Streptophyta</taxon>
        <taxon>Embryophyta</taxon>
        <taxon>Tracheophyta</taxon>
        <taxon>Spermatophyta</taxon>
        <taxon>Magnoliopsida</taxon>
        <taxon>eudicotyledons</taxon>
        <taxon>Gunneridae</taxon>
        <taxon>Pentapetalae</taxon>
        <taxon>rosids</taxon>
        <taxon>fabids</taxon>
        <taxon>Fabales</taxon>
        <taxon>Fabaceae</taxon>
        <taxon>Papilionoideae</taxon>
        <taxon>50 kb inversion clade</taxon>
        <taxon>NPAAA clade</taxon>
        <taxon>indigoferoid/millettioid clade</taxon>
        <taxon>Phaseoleae</taxon>
        <taxon>Vigna</taxon>
    </lineage>
</organism>
<keyword evidence="2" id="KW-1185">Reference proteome</keyword>
<dbReference type="AlphaFoldDB" id="A0A4D6LGZ7"/>
<dbReference type="EMBL" id="CP039347">
    <property type="protein sequence ID" value="QCD87857.1"/>
    <property type="molecule type" value="Genomic_DNA"/>
</dbReference>
<proteinExistence type="predicted"/>
<evidence type="ECO:0000313" key="2">
    <source>
        <dbReference type="Proteomes" id="UP000501690"/>
    </source>
</evidence>
<dbReference type="Proteomes" id="UP000501690">
    <property type="component" value="Linkage Group LG3"/>
</dbReference>
<sequence length="117" mass="13149">MLVQWRFRSSPSRHGGAVGSCVDLQVLRRRGATMVDVRLSRSGVMVKIWFRCCKLTVARRKLVQGSVFSSPSMVREGGVSGALSTGGEFQNCCRFLVVRWLWIEHRMEKAMASTKEA</sequence>
<gene>
    <name evidence="1" type="ORF">DEO72_LG3g2397</name>
</gene>
<protein>
    <submittedName>
        <fullName evidence="1">Uncharacterized protein</fullName>
    </submittedName>
</protein>
<accession>A0A4D6LGZ7</accession>